<dbReference type="STRING" id="1267564.SAMN05192561_11263"/>
<keyword evidence="3" id="KW-1185">Reference proteome</keyword>
<evidence type="ECO:0000313" key="3">
    <source>
        <dbReference type="Proteomes" id="UP000199215"/>
    </source>
</evidence>
<evidence type="ECO:0000313" key="2">
    <source>
        <dbReference type="EMBL" id="SEH61012.1"/>
    </source>
</evidence>
<dbReference type="EMBL" id="FNWU01000012">
    <property type="protein sequence ID" value="SEH61012.1"/>
    <property type="molecule type" value="Genomic_DNA"/>
</dbReference>
<reference evidence="2 3" key="1">
    <citation type="submission" date="2016-10" db="EMBL/GenBank/DDBJ databases">
        <authorList>
            <person name="de Groot N.N."/>
        </authorList>
    </citation>
    <scope>NUCLEOTIDE SEQUENCE [LARGE SCALE GENOMIC DNA]</scope>
    <source>
        <strain evidence="2 3">IBRC-M10418</strain>
    </source>
</reference>
<dbReference type="RefSeq" id="WP_092817629.1">
    <property type="nucleotide sequence ID" value="NZ_FNWU01000012.1"/>
</dbReference>
<organism evidence="2 3">
    <name type="scientific">Halopenitus malekzadehii</name>
    <dbReference type="NCBI Taxonomy" id="1267564"/>
    <lineage>
        <taxon>Archaea</taxon>
        <taxon>Methanobacteriati</taxon>
        <taxon>Methanobacteriota</taxon>
        <taxon>Stenosarchaea group</taxon>
        <taxon>Halobacteria</taxon>
        <taxon>Halobacteriales</taxon>
        <taxon>Haloferacaceae</taxon>
        <taxon>Halopenitus</taxon>
    </lineage>
</organism>
<feature type="compositionally biased region" description="Basic and acidic residues" evidence="1">
    <location>
        <begin position="98"/>
        <end position="115"/>
    </location>
</feature>
<sequence length="227" mass="25055">MSHVVKAAIDPASAPSDAADRVAIWANQFRAILPETHSEYHTRTDILDEPIADEFRYRFDIRDDVDAIVSALVDELGADVDWMRVEVQQDDREWREAAFRDDPDYYDPSRSEGHRTPPSLDRGGLFEVETGDAAYLIDGTEYSATATTFEPARPDEEPRTDLIVAGDAGEIARLEDTSPGSCPADVVCIGLIEVHPGKVVIIDEEEVDVQTTDWSVAHESGAVPDDV</sequence>
<name>A0A1H6JPM5_9EURY</name>
<dbReference type="Proteomes" id="UP000199215">
    <property type="component" value="Unassembled WGS sequence"/>
</dbReference>
<evidence type="ECO:0000256" key="1">
    <source>
        <dbReference type="SAM" id="MobiDB-lite"/>
    </source>
</evidence>
<dbReference type="AlphaFoldDB" id="A0A1H6JPM5"/>
<protein>
    <submittedName>
        <fullName evidence="2">Uncharacterized protein</fullName>
    </submittedName>
</protein>
<gene>
    <name evidence="2" type="ORF">SAMN05192561_11263</name>
</gene>
<accession>A0A1H6JPM5</accession>
<proteinExistence type="predicted"/>
<feature type="region of interest" description="Disordered" evidence="1">
    <location>
        <begin position="98"/>
        <end position="122"/>
    </location>
</feature>